<feature type="domain" description="Protein kinase" evidence="10">
    <location>
        <begin position="80"/>
        <end position="342"/>
    </location>
</feature>
<keyword evidence="2" id="KW-0723">Serine/threonine-protein kinase</keyword>
<feature type="region of interest" description="Disordered" evidence="9">
    <location>
        <begin position="51"/>
        <end position="70"/>
    </location>
</feature>
<evidence type="ECO:0000256" key="2">
    <source>
        <dbReference type="ARBA" id="ARBA00022527"/>
    </source>
</evidence>
<accession>A0A5C6C754</accession>
<evidence type="ECO:0000256" key="5">
    <source>
        <dbReference type="ARBA" id="ARBA00022777"/>
    </source>
</evidence>
<organism evidence="11 12">
    <name type="scientific">Allorhodopirellula heiligendammensis</name>
    <dbReference type="NCBI Taxonomy" id="2714739"/>
    <lineage>
        <taxon>Bacteria</taxon>
        <taxon>Pseudomonadati</taxon>
        <taxon>Planctomycetota</taxon>
        <taxon>Planctomycetia</taxon>
        <taxon>Pirellulales</taxon>
        <taxon>Pirellulaceae</taxon>
        <taxon>Allorhodopirellula</taxon>
    </lineage>
</organism>
<evidence type="ECO:0000256" key="9">
    <source>
        <dbReference type="SAM" id="MobiDB-lite"/>
    </source>
</evidence>
<keyword evidence="7" id="KW-0802">TPR repeat</keyword>
<dbReference type="PANTHER" id="PTHR43289:SF6">
    <property type="entry name" value="SERINE_THREONINE-PROTEIN KINASE NEKL-3"/>
    <property type="match status" value="1"/>
</dbReference>
<dbReference type="PANTHER" id="PTHR43289">
    <property type="entry name" value="MITOGEN-ACTIVATED PROTEIN KINASE KINASE KINASE 20-RELATED"/>
    <property type="match status" value="1"/>
</dbReference>
<dbReference type="SUPFAM" id="SSF48452">
    <property type="entry name" value="TPR-like"/>
    <property type="match status" value="1"/>
</dbReference>
<dbReference type="EC" id="2.7.11.1" evidence="1"/>
<feature type="binding site" evidence="8">
    <location>
        <position position="109"/>
    </location>
    <ligand>
        <name>ATP</name>
        <dbReference type="ChEBI" id="CHEBI:30616"/>
    </ligand>
</feature>
<evidence type="ECO:0000256" key="7">
    <source>
        <dbReference type="PROSITE-ProRule" id="PRU00339"/>
    </source>
</evidence>
<dbReference type="InterPro" id="IPR008271">
    <property type="entry name" value="Ser/Thr_kinase_AS"/>
</dbReference>
<dbReference type="PROSITE" id="PS00107">
    <property type="entry name" value="PROTEIN_KINASE_ATP"/>
    <property type="match status" value="1"/>
</dbReference>
<keyword evidence="12" id="KW-1185">Reference proteome</keyword>
<dbReference type="EMBL" id="SJPU01000001">
    <property type="protein sequence ID" value="TWU19925.1"/>
    <property type="molecule type" value="Genomic_DNA"/>
</dbReference>
<dbReference type="PROSITE" id="PS50011">
    <property type="entry name" value="PROTEIN_KINASE_DOM"/>
    <property type="match status" value="1"/>
</dbReference>
<dbReference type="Gene3D" id="1.25.40.10">
    <property type="entry name" value="Tetratricopeptide repeat domain"/>
    <property type="match status" value="1"/>
</dbReference>
<dbReference type="InterPro" id="IPR011990">
    <property type="entry name" value="TPR-like_helical_dom_sf"/>
</dbReference>
<evidence type="ECO:0000256" key="6">
    <source>
        <dbReference type="ARBA" id="ARBA00022840"/>
    </source>
</evidence>
<reference evidence="11 12" key="1">
    <citation type="journal article" date="2020" name="Antonie Van Leeuwenhoek">
        <title>Rhodopirellula heiligendammensis sp. nov., Rhodopirellula pilleata sp. nov., and Rhodopirellula solitaria sp. nov. isolated from natural or artificial marine surfaces in Northern Germany and California, USA, and emended description of the genus Rhodopirellula.</title>
        <authorList>
            <person name="Kallscheuer N."/>
            <person name="Wiegand S."/>
            <person name="Jogler M."/>
            <person name="Boedeker C."/>
            <person name="Peeters S.H."/>
            <person name="Rast P."/>
            <person name="Heuer A."/>
            <person name="Jetten M.S.M."/>
            <person name="Rohde M."/>
            <person name="Jogler C."/>
        </authorList>
    </citation>
    <scope>NUCLEOTIDE SEQUENCE [LARGE SCALE GENOMIC DNA]</scope>
    <source>
        <strain evidence="11 12">Poly21</strain>
    </source>
</reference>
<dbReference type="GO" id="GO:0004674">
    <property type="term" value="F:protein serine/threonine kinase activity"/>
    <property type="evidence" value="ECO:0007669"/>
    <property type="project" value="UniProtKB-KW"/>
</dbReference>
<evidence type="ECO:0000259" key="10">
    <source>
        <dbReference type="PROSITE" id="PS50011"/>
    </source>
</evidence>
<keyword evidence="6 8" id="KW-0067">ATP-binding</keyword>
<dbReference type="Proteomes" id="UP000319908">
    <property type="component" value="Unassembled WGS sequence"/>
</dbReference>
<dbReference type="InterPro" id="IPR017441">
    <property type="entry name" value="Protein_kinase_ATP_BS"/>
</dbReference>
<dbReference type="RefSeq" id="WP_146406633.1">
    <property type="nucleotide sequence ID" value="NZ_SJPU01000001.1"/>
</dbReference>
<dbReference type="FunFam" id="1.10.510.10:FF:000021">
    <property type="entry name" value="Serine/threonine protein kinase"/>
    <property type="match status" value="1"/>
</dbReference>
<dbReference type="PROSITE" id="PS00108">
    <property type="entry name" value="PROTEIN_KINASE_ST"/>
    <property type="match status" value="1"/>
</dbReference>
<gene>
    <name evidence="11" type="primary">pknB_7</name>
    <name evidence="11" type="ORF">Poly21_21040</name>
</gene>
<keyword evidence="5 11" id="KW-0418">Kinase</keyword>
<dbReference type="PROSITE" id="PS50005">
    <property type="entry name" value="TPR"/>
    <property type="match status" value="1"/>
</dbReference>
<protein>
    <recommendedName>
        <fullName evidence="1">non-specific serine/threonine protein kinase</fullName>
        <ecNumber evidence="1">2.7.11.1</ecNumber>
    </recommendedName>
</protein>
<dbReference type="Pfam" id="PF13174">
    <property type="entry name" value="TPR_6"/>
    <property type="match status" value="1"/>
</dbReference>
<comment type="caution">
    <text evidence="11">The sequence shown here is derived from an EMBL/GenBank/DDBJ whole genome shotgun (WGS) entry which is preliminary data.</text>
</comment>
<dbReference type="SUPFAM" id="SSF56112">
    <property type="entry name" value="Protein kinase-like (PK-like)"/>
    <property type="match status" value="1"/>
</dbReference>
<dbReference type="SMART" id="SM00028">
    <property type="entry name" value="TPR"/>
    <property type="match status" value="2"/>
</dbReference>
<evidence type="ECO:0000256" key="1">
    <source>
        <dbReference type="ARBA" id="ARBA00012513"/>
    </source>
</evidence>
<feature type="repeat" description="TPR" evidence="7">
    <location>
        <begin position="637"/>
        <end position="670"/>
    </location>
</feature>
<dbReference type="Pfam" id="PF00069">
    <property type="entry name" value="Pkinase"/>
    <property type="match status" value="1"/>
</dbReference>
<dbReference type="OrthoDB" id="225358at2"/>
<dbReference type="Gene3D" id="3.30.200.20">
    <property type="entry name" value="Phosphorylase Kinase, domain 1"/>
    <property type="match status" value="1"/>
</dbReference>
<keyword evidence="4 8" id="KW-0547">Nucleotide-binding</keyword>
<evidence type="ECO:0000256" key="3">
    <source>
        <dbReference type="ARBA" id="ARBA00022679"/>
    </source>
</evidence>
<dbReference type="SMART" id="SM00220">
    <property type="entry name" value="S_TKc"/>
    <property type="match status" value="1"/>
</dbReference>
<evidence type="ECO:0000256" key="8">
    <source>
        <dbReference type="PROSITE-ProRule" id="PRU10141"/>
    </source>
</evidence>
<dbReference type="InterPro" id="IPR000719">
    <property type="entry name" value="Prot_kinase_dom"/>
</dbReference>
<dbReference type="AlphaFoldDB" id="A0A5C6C754"/>
<dbReference type="CDD" id="cd14014">
    <property type="entry name" value="STKc_PknB_like"/>
    <property type="match status" value="1"/>
</dbReference>
<proteinExistence type="predicted"/>
<sequence>MYDDQRITQLLERILATGCDPADACKACPELLPAVRQRLDDVQSIEQQLNEMFPDSDNATDQSRQESEVAKGQLPHFADYDVLEILGSGGMGVVFSARHRKLNRTVAIKMLRSGPFASHAEKLRFAREFHAIAALQHPHIVQIYDVGETEGRSFFSMELLEGGSLAERLAGTPQPDRQAAEKIFVLAGAVEFAHSNGVVHRDLKPANVLLSADGILKVVDFGLARHMDRDPAITVSGMRLGTPSYMAPEQARGDCKVVGTSVDVYALGAILYEMLTGRAPFRAETVAETQRQVIELEVLAPSHINASVPRDLETICLKCLRKLPEQRYASASELADDLKRFLNREPIHARPVGRVERLASWIRRNPALAGFLFTSVALIGFASEFTLQHYKAESQRRIEREKWTQRLAFVLSLEEEGRFTEARAILGRMPDGGSGVLREQIVKAQTELDLAEKLDAIRLSRGKYVPGGIDYQESSDAYRAAFQEARIGAVGLDEPDVVASRIKLSTVHVALIAALDDWAACAPAESRAWILEVARQADPNSWRDEVRHQEMWANVDRLQELADVAEIDEQPVTLLVAMGTRWRRLGGDPTEFLERVHHHYPQDFWLNFELGHLLSQHKSQLAIGHNLAALALRPNASAVHYNLAVNFESLNQLDEAIYYYQRVLESEPWHGRAEHQLAWTLLKSGHADDSIAHFRCAIELQHSESSTNQGLRTALLSLGRLEEARVVWERVFNEIHSVHEDVDGYAELCLFLGQEDRYIDACELLLERFGDTTNPLICERVGRACLLKPRSMEVRLAAERLIDRALSLKLSPDQDWARPYLLFAKALSEYRHERPREAITILQNEAGGVLPPAPNLVRAMALHAIGESNASRRELETAELAMDEVQSVNREAWMCKLLHREAVALTSRGSVSPDNRASQVPTDSP</sequence>
<evidence type="ECO:0000256" key="4">
    <source>
        <dbReference type="ARBA" id="ARBA00022741"/>
    </source>
</evidence>
<dbReference type="GO" id="GO:0005524">
    <property type="term" value="F:ATP binding"/>
    <property type="evidence" value="ECO:0007669"/>
    <property type="project" value="UniProtKB-UniRule"/>
</dbReference>
<dbReference type="InterPro" id="IPR019734">
    <property type="entry name" value="TPR_rpt"/>
</dbReference>
<name>A0A5C6C754_9BACT</name>
<keyword evidence="3 11" id="KW-0808">Transferase</keyword>
<dbReference type="InterPro" id="IPR011009">
    <property type="entry name" value="Kinase-like_dom_sf"/>
</dbReference>
<evidence type="ECO:0000313" key="11">
    <source>
        <dbReference type="EMBL" id="TWU19925.1"/>
    </source>
</evidence>
<dbReference type="Gene3D" id="1.10.510.10">
    <property type="entry name" value="Transferase(Phosphotransferase) domain 1"/>
    <property type="match status" value="1"/>
</dbReference>
<evidence type="ECO:0000313" key="12">
    <source>
        <dbReference type="Proteomes" id="UP000319908"/>
    </source>
</evidence>